<dbReference type="OrthoDB" id="413467at2759"/>
<evidence type="ECO:0000259" key="8">
    <source>
        <dbReference type="Pfam" id="PF02883"/>
    </source>
</evidence>
<evidence type="ECO:0000259" key="7">
    <source>
        <dbReference type="Pfam" id="PF02296"/>
    </source>
</evidence>
<reference evidence="9 10" key="1">
    <citation type="submission" date="2011-10" db="EMBL/GenBank/DDBJ databases">
        <authorList>
            <person name="Genoscope - CEA"/>
        </authorList>
    </citation>
    <scope>NUCLEOTIDE SEQUENCE [LARGE SCALE GENOMIC DNA]</scope>
    <source>
        <strain evidence="9 10">RCC 1105</strain>
    </source>
</reference>
<evidence type="ECO:0000313" key="10">
    <source>
        <dbReference type="Proteomes" id="UP000198341"/>
    </source>
</evidence>
<dbReference type="SUPFAM" id="SSF49348">
    <property type="entry name" value="Clathrin adaptor appendage domain"/>
    <property type="match status" value="1"/>
</dbReference>
<feature type="domain" description="Clathrin adaptor alpha/beta/gamma-adaptin appendage Ig-like subdomain" evidence="8">
    <location>
        <begin position="890"/>
        <end position="970"/>
    </location>
</feature>
<proteinExistence type="predicted"/>
<dbReference type="SUPFAM" id="SSF55711">
    <property type="entry name" value="Subdomain of clathrin and coatomer appendage domain"/>
    <property type="match status" value="1"/>
</dbReference>
<dbReference type="AlphaFoldDB" id="K8EEB4"/>
<dbReference type="InterPro" id="IPR011989">
    <property type="entry name" value="ARM-like"/>
</dbReference>
<evidence type="ECO:0000313" key="9">
    <source>
        <dbReference type="EMBL" id="CCO16314.1"/>
    </source>
</evidence>
<organism evidence="9 10">
    <name type="scientific">Bathycoccus prasinos</name>
    <dbReference type="NCBI Taxonomy" id="41875"/>
    <lineage>
        <taxon>Eukaryota</taxon>
        <taxon>Viridiplantae</taxon>
        <taxon>Chlorophyta</taxon>
        <taxon>Mamiellophyceae</taxon>
        <taxon>Mamiellales</taxon>
        <taxon>Bathycoccaceae</taxon>
        <taxon>Bathycoccus</taxon>
    </lineage>
</organism>
<dbReference type="InterPro" id="IPR012295">
    <property type="entry name" value="TBP_dom_sf"/>
</dbReference>
<feature type="compositionally biased region" description="Polar residues" evidence="5">
    <location>
        <begin position="767"/>
        <end position="777"/>
    </location>
</feature>
<evidence type="ECO:0000256" key="1">
    <source>
        <dbReference type="ARBA" id="ARBA00004308"/>
    </source>
</evidence>
<dbReference type="PANTHER" id="PTHR22780">
    <property type="entry name" value="ADAPTIN, ALPHA/GAMMA/EPSILON"/>
    <property type="match status" value="1"/>
</dbReference>
<dbReference type="Gene3D" id="3.30.310.10">
    <property type="entry name" value="TATA-Binding Protein"/>
    <property type="match status" value="1"/>
</dbReference>
<feature type="compositionally biased region" description="Acidic residues" evidence="5">
    <location>
        <begin position="719"/>
        <end position="730"/>
    </location>
</feature>
<dbReference type="InterPro" id="IPR009028">
    <property type="entry name" value="Coatomer/calthrin_app_sub_C"/>
</dbReference>
<dbReference type="RefSeq" id="XP_007513789.1">
    <property type="nucleotide sequence ID" value="XM_007513727.1"/>
</dbReference>
<dbReference type="SUPFAM" id="SSF48371">
    <property type="entry name" value="ARM repeat"/>
    <property type="match status" value="1"/>
</dbReference>
<keyword evidence="2" id="KW-0813">Transport</keyword>
<keyword evidence="3" id="KW-0653">Protein transport</keyword>
<accession>K8EEB4</accession>
<evidence type="ECO:0000256" key="5">
    <source>
        <dbReference type="SAM" id="MobiDB-lite"/>
    </source>
</evidence>
<feature type="domain" description="Clathrin adaptor alpha-adaptin appendage C-terminal subdomain" evidence="7">
    <location>
        <begin position="998"/>
        <end position="1104"/>
    </location>
</feature>
<feature type="domain" description="Clathrin/coatomer adaptor adaptin-like N-terminal" evidence="6">
    <location>
        <begin position="22"/>
        <end position="475"/>
    </location>
</feature>
<comment type="subcellular location">
    <subcellularLocation>
        <location evidence="1">Endomembrane system</location>
    </subcellularLocation>
</comment>
<dbReference type="InterPro" id="IPR002553">
    <property type="entry name" value="Clathrin/coatomer_adapt-like_N"/>
</dbReference>
<keyword evidence="10" id="KW-1185">Reference proteome</keyword>
<evidence type="ECO:0000256" key="3">
    <source>
        <dbReference type="ARBA" id="ARBA00022927"/>
    </source>
</evidence>
<dbReference type="KEGG" id="bpg:Bathy04g02030"/>
<dbReference type="GO" id="GO:0016192">
    <property type="term" value="P:vesicle-mediated transport"/>
    <property type="evidence" value="ECO:0007669"/>
    <property type="project" value="InterPro"/>
</dbReference>
<dbReference type="GeneID" id="19016228"/>
<dbReference type="Pfam" id="PF01602">
    <property type="entry name" value="Adaptin_N"/>
    <property type="match status" value="1"/>
</dbReference>
<dbReference type="InterPro" id="IPR050840">
    <property type="entry name" value="Adaptor_Complx_Large_Subunit"/>
</dbReference>
<dbReference type="InterPro" id="IPR016024">
    <property type="entry name" value="ARM-type_fold"/>
</dbReference>
<feature type="region of interest" description="Disordered" evidence="5">
    <location>
        <begin position="719"/>
        <end position="777"/>
    </location>
</feature>
<dbReference type="Pfam" id="PF02883">
    <property type="entry name" value="Alpha_adaptinC2"/>
    <property type="match status" value="1"/>
</dbReference>
<gene>
    <name evidence="9" type="ORF">Bathy04g02030</name>
</gene>
<dbReference type="Pfam" id="PF02296">
    <property type="entry name" value="Alpha_adaptin_C"/>
    <property type="match status" value="1"/>
</dbReference>
<evidence type="ECO:0000256" key="2">
    <source>
        <dbReference type="ARBA" id="ARBA00022448"/>
    </source>
</evidence>
<dbReference type="GO" id="GO:0012505">
    <property type="term" value="C:endomembrane system"/>
    <property type="evidence" value="ECO:0007669"/>
    <property type="project" value="UniProtKB-SubCell"/>
</dbReference>
<dbReference type="GO" id="GO:0006886">
    <property type="term" value="P:intracellular protein transport"/>
    <property type="evidence" value="ECO:0007669"/>
    <property type="project" value="InterPro"/>
</dbReference>
<keyword evidence="4" id="KW-0472">Membrane</keyword>
<evidence type="ECO:0000256" key="4">
    <source>
        <dbReference type="ARBA" id="ARBA00023136"/>
    </source>
</evidence>
<protein>
    <recommendedName>
        <fullName evidence="11">AP-2 complex subunit alpha</fullName>
    </recommendedName>
</protein>
<dbReference type="InterPro" id="IPR008152">
    <property type="entry name" value="Clathrin_a/b/g-adaptin_app_Ig"/>
</dbReference>
<sequence>MNADTSLLPFQFCTSSSQEEEKSIVVEELAKLRRKFKKMDQLHAYDRKKYILKLLYVFMLGYECDVGHAEAVSLISQPKYAEKQVGYMVTSVILNESNDFLRMAINSVRNDVVSKNESFQCLALACIANVGGAEFAESLAGDVVNILLSTTIRPLVRKKAALCLLRLFRKMPEILNPEEFSAKMAYLLEEKDLGICLAVVTLLDGIVSVGDYRGYENCVSPLVSLLERVVKNRDVLPEYLYYGIPAPWLQARIMRVLRKFPTPEDAETLGAELAILKKILTGTEKVANVNKNNALNAVLFEVIALTTSLEFSNELLDQCATQLGEFARNTKEPNVRYLGLSALVRLASSPDTLEAVKPLRETIVEALRSADVSIRKRSLGLLFAMCDHTNAREIVGDLLQYVEDRDDDYEIQEELVLKCMILAERFSENDRLWYASVAMQMIDKLGDGDYDVISDDVWFRLVQVVTNDPSLHAPAAKLALGRLLGGAKAAAEKNKENNGMNGYDNVLGDTNGSSTADGGGADVVDFFGLASATQRQQQAPQSQGVRVRETPPHDMLLKSAGYMLGEFGYLITNEQHCSVNRYVPILISGLRQSNDCRTRQILASSLCKICCRKGCDAASKQLIMDGFQSCMSDMDEELQQRCSEYLGIIKSGDAAMFKALEPMPEYPKRDSWLEKMVQTADAEDDSIFASERAPVEYKSVEKRSGANNSNVLDLGAIAEEEEEEEGEDEPATTGGTIDLDELLGLPSSKPKKVSSGGVGGKTSLSLPPTTASVGSSVNASTSAALDDLLGGLMLGGGDASNASTITATTNNNNDPFGLNLGNGGAAAAALPPAQQKHKSPPLQQQDLAALVGGFDDPFGIAPAQQQQRKRFLEPTVNVEECVRKLLAQDSGVLYEDAELQIGIKSKWQGSRGRLALYLGNKTEKNVQFSLSVDDVPEVKTQLAPLPQDIGSKMQAQCQMQCACYGVFVNTPKLVVAFDGRDIPPIELPIHAAKFYSVAQQTQPQDFFAKWHQMSAIAQKQKVIDVNAQCAGLSNVCNVLQNAKWTIHESLDPNPANAVFGARFFSEQNGELPLSLRLESDATNNVRFRVTVVSVDANLSNAAMRLVQRTLVY</sequence>
<evidence type="ECO:0000259" key="6">
    <source>
        <dbReference type="Pfam" id="PF01602"/>
    </source>
</evidence>
<dbReference type="eggNOG" id="KOG1077">
    <property type="taxonomic scope" value="Eukaryota"/>
</dbReference>
<evidence type="ECO:0008006" key="11">
    <source>
        <dbReference type="Google" id="ProtNLM"/>
    </source>
</evidence>
<name>K8EEB4_9CHLO</name>
<dbReference type="STRING" id="41875.K8EEB4"/>
<dbReference type="Proteomes" id="UP000198341">
    <property type="component" value="Chromosome 4"/>
</dbReference>
<dbReference type="EMBL" id="FO082275">
    <property type="protein sequence ID" value="CCO16314.1"/>
    <property type="molecule type" value="Genomic_DNA"/>
</dbReference>
<dbReference type="InterPro" id="IPR003164">
    <property type="entry name" value="Clathrin_a-adaptin_app_sub_C"/>
</dbReference>
<dbReference type="Gene3D" id="2.60.40.1230">
    <property type="match status" value="1"/>
</dbReference>
<dbReference type="InterPro" id="IPR013041">
    <property type="entry name" value="Clathrin_app_Ig-like_sf"/>
</dbReference>
<dbReference type="GO" id="GO:0030131">
    <property type="term" value="C:clathrin adaptor complex"/>
    <property type="evidence" value="ECO:0007669"/>
    <property type="project" value="InterPro"/>
</dbReference>
<dbReference type="Gene3D" id="1.25.10.10">
    <property type="entry name" value="Leucine-rich Repeat Variant"/>
    <property type="match status" value="1"/>
</dbReference>